<evidence type="ECO:0000256" key="1">
    <source>
        <dbReference type="SAM" id="MobiDB-lite"/>
    </source>
</evidence>
<organism evidence="2 3">
    <name type="scientific">Centaurea solstitialis</name>
    <name type="common">yellow star-thistle</name>
    <dbReference type="NCBI Taxonomy" id="347529"/>
    <lineage>
        <taxon>Eukaryota</taxon>
        <taxon>Viridiplantae</taxon>
        <taxon>Streptophyta</taxon>
        <taxon>Embryophyta</taxon>
        <taxon>Tracheophyta</taxon>
        <taxon>Spermatophyta</taxon>
        <taxon>Magnoliopsida</taxon>
        <taxon>eudicotyledons</taxon>
        <taxon>Gunneridae</taxon>
        <taxon>Pentapetalae</taxon>
        <taxon>asterids</taxon>
        <taxon>campanulids</taxon>
        <taxon>Asterales</taxon>
        <taxon>Asteraceae</taxon>
        <taxon>Carduoideae</taxon>
        <taxon>Cardueae</taxon>
        <taxon>Centaureinae</taxon>
        <taxon>Centaurea</taxon>
    </lineage>
</organism>
<feature type="compositionally biased region" description="Polar residues" evidence="1">
    <location>
        <begin position="63"/>
        <end position="86"/>
    </location>
</feature>
<feature type="region of interest" description="Disordered" evidence="1">
    <location>
        <begin position="50"/>
        <end position="86"/>
    </location>
</feature>
<name>A0AA38T2H7_9ASTR</name>
<comment type="caution">
    <text evidence="2">The sequence shown here is derived from an EMBL/GenBank/DDBJ whole genome shotgun (WGS) entry which is preliminary data.</text>
</comment>
<accession>A0AA38T2H7</accession>
<dbReference type="Proteomes" id="UP001172457">
    <property type="component" value="Chromosome 4"/>
</dbReference>
<proteinExistence type="predicted"/>
<protein>
    <submittedName>
        <fullName evidence="2">Uncharacterized protein</fullName>
    </submittedName>
</protein>
<reference evidence="2" key="1">
    <citation type="submission" date="2023-03" db="EMBL/GenBank/DDBJ databases">
        <title>Chromosome-scale reference genome and RAD-based genetic map of yellow starthistle (Centaurea solstitialis) reveal putative structural variation and QTLs associated with invader traits.</title>
        <authorList>
            <person name="Reatini B."/>
            <person name="Cang F.A."/>
            <person name="Jiang Q."/>
            <person name="Mckibben M.T.W."/>
            <person name="Barker M.S."/>
            <person name="Rieseberg L.H."/>
            <person name="Dlugosch K.M."/>
        </authorList>
    </citation>
    <scope>NUCLEOTIDE SEQUENCE</scope>
    <source>
        <strain evidence="2">CAN-66</strain>
        <tissue evidence="2">Leaf</tissue>
    </source>
</reference>
<gene>
    <name evidence="2" type="ORF">OSB04_017214</name>
</gene>
<evidence type="ECO:0000313" key="3">
    <source>
        <dbReference type="Proteomes" id="UP001172457"/>
    </source>
</evidence>
<keyword evidence="3" id="KW-1185">Reference proteome</keyword>
<dbReference type="EMBL" id="JARYMX010000004">
    <property type="protein sequence ID" value="KAJ9553169.1"/>
    <property type="molecule type" value="Genomic_DNA"/>
</dbReference>
<dbReference type="AlphaFoldDB" id="A0AA38T2H7"/>
<evidence type="ECO:0000313" key="2">
    <source>
        <dbReference type="EMBL" id="KAJ9553169.1"/>
    </source>
</evidence>
<sequence length="86" mass="9642">MLRSHIEKFKETKPKARLGSFKLASLITKARARARLLNELEMELELGSSSFNSRSNRDFNESIPSSSRTARLTYTPNTLGTHGSNS</sequence>